<dbReference type="Proteomes" id="UP000007978">
    <property type="component" value="Chromosome 1"/>
</dbReference>
<sequence>MNAYDQSREASSLLKCLPGEILNQIISNLSNIDIKNLRQTCIYFKDITHLRINRLFLSTNLQDIQVFRAVADHEIYRHEVTEIIYDDVRFYHTDDMESESDYDTADDDICDITEIPVWFRNAYCQSRRHIERYDSRHVGVKEASSKPLGPVESFKAFHILSQQQQTTIATDRDVDALKYGLSRFTNLRRVTITPAAHGVPGRSLYYTPAIRSLPPGTLYPIERGWPVTESLGDDELEEVAWDEEEKAQWRGYFLVSRTLAQHLRDNPRSKFAELVIDTNQLRTGISSRMLEKAESSEKTDLITILSHPGFTHLDLSLFCGNRHKYNWCSFGSGRLRNLLAKATNIQHISLFTDMGLMSEGEVDEIYFPLRSMFPFSDWHQLRHFGLSRFYIQKDDVIELLQSLTQTLMSVELSFLFVFLDQGNYQTLLEDVRDKLGWRERRKEDQPKIVVRIDVCWEPMLGADLQDLSHEVDSFVYRDSENPFKACEQLNWETNVAGGAGVVVDAFGPDYEGSISQGRVSD</sequence>
<dbReference type="eggNOG" id="ENOG502SJQV">
    <property type="taxonomic scope" value="Eukaryota"/>
</dbReference>
<comment type="caution">
    <text evidence="2">The sequence shown here is derived from an EMBL/GenBank/DDBJ whole genome shotgun (WGS) entry which is preliminary data.</text>
</comment>
<feature type="domain" description="F-box" evidence="1">
    <location>
        <begin position="11"/>
        <end position="59"/>
    </location>
</feature>
<dbReference type="OrthoDB" id="5422579at2759"/>
<reference evidence="2 3" key="1">
    <citation type="journal article" date="2012" name="PLoS Pathog.">
        <title>Comparative pathogenomics reveals horizontally acquired novel virulence genes in fungi infecting cereal hosts.</title>
        <authorList>
            <person name="Gardiner D.M."/>
            <person name="McDonald M.C."/>
            <person name="Covarelli L."/>
            <person name="Solomon P.S."/>
            <person name="Rusu A.G."/>
            <person name="Marshall M."/>
            <person name="Kazan K."/>
            <person name="Chakraborty S."/>
            <person name="McDonald B.A."/>
            <person name="Manners J.M."/>
        </authorList>
    </citation>
    <scope>NUCLEOTIDE SEQUENCE [LARGE SCALE GENOMIC DNA]</scope>
    <source>
        <strain evidence="2 3">CS3096</strain>
    </source>
</reference>
<dbReference type="AlphaFoldDB" id="K3V934"/>
<dbReference type="SUPFAM" id="SSF81383">
    <property type="entry name" value="F-box domain"/>
    <property type="match status" value="1"/>
</dbReference>
<dbReference type="PROSITE" id="PS50181">
    <property type="entry name" value="FBOX"/>
    <property type="match status" value="1"/>
</dbReference>
<dbReference type="Pfam" id="PF00646">
    <property type="entry name" value="F-box"/>
    <property type="match status" value="1"/>
</dbReference>
<accession>K3V934</accession>
<dbReference type="InterPro" id="IPR036047">
    <property type="entry name" value="F-box-like_dom_sf"/>
</dbReference>
<name>K3V934_FUSPC</name>
<gene>
    <name evidence="2" type="ORF">FPSE_11496</name>
</gene>
<organism evidence="2 3">
    <name type="scientific">Fusarium pseudograminearum (strain CS3096)</name>
    <name type="common">Wheat and barley crown-rot fungus</name>
    <dbReference type="NCBI Taxonomy" id="1028729"/>
    <lineage>
        <taxon>Eukaryota</taxon>
        <taxon>Fungi</taxon>
        <taxon>Dikarya</taxon>
        <taxon>Ascomycota</taxon>
        <taxon>Pezizomycotina</taxon>
        <taxon>Sordariomycetes</taxon>
        <taxon>Hypocreomycetidae</taxon>
        <taxon>Hypocreales</taxon>
        <taxon>Nectriaceae</taxon>
        <taxon>Fusarium</taxon>
    </lineage>
</organism>
<dbReference type="KEGG" id="fpu:FPSE_11496"/>
<evidence type="ECO:0000259" key="1">
    <source>
        <dbReference type="PROSITE" id="PS50181"/>
    </source>
</evidence>
<keyword evidence="3" id="KW-1185">Reference proteome</keyword>
<evidence type="ECO:0000313" key="2">
    <source>
        <dbReference type="EMBL" id="EKJ68488.1"/>
    </source>
</evidence>
<dbReference type="RefSeq" id="XP_009262888.1">
    <property type="nucleotide sequence ID" value="XM_009264613.1"/>
</dbReference>
<protein>
    <recommendedName>
        <fullName evidence="1">F-box domain-containing protein</fullName>
    </recommendedName>
</protein>
<dbReference type="InterPro" id="IPR001810">
    <property type="entry name" value="F-box_dom"/>
</dbReference>
<dbReference type="GeneID" id="20370113"/>
<dbReference type="HOGENOM" id="CLU_021598_2_0_1"/>
<evidence type="ECO:0000313" key="3">
    <source>
        <dbReference type="Proteomes" id="UP000007978"/>
    </source>
</evidence>
<proteinExistence type="predicted"/>
<dbReference type="EMBL" id="AFNW01000605">
    <property type="protein sequence ID" value="EKJ68488.1"/>
    <property type="molecule type" value="Genomic_DNA"/>
</dbReference>